<reference evidence="1" key="1">
    <citation type="submission" date="2017-08" db="EMBL/GenBank/DDBJ databases">
        <authorList>
            <person name="de Groot N.N."/>
        </authorList>
    </citation>
    <scope>NUCLEOTIDE SEQUENCE [LARGE SCALE GENOMIC DNA]</scope>
    <source>
        <strain evidence="1">PX439</strain>
    </source>
</reference>
<dbReference type="OrthoDB" id="5828005at2759"/>
<dbReference type="HOGENOM" id="CLU_2322506_0_0_1"/>
<keyword evidence="2" id="KW-1185">Reference proteome</keyword>
<dbReference type="OMA" id="RRTMVIT"/>
<accession>A0A260ZDL1</accession>
<dbReference type="EMBL" id="NMWX01000174">
    <property type="protein sequence ID" value="OZF83768.1"/>
    <property type="molecule type" value="Genomic_DNA"/>
</dbReference>
<organism evidence="1 2">
    <name type="scientific">Caenorhabditis remanei</name>
    <name type="common">Caenorhabditis vulgaris</name>
    <dbReference type="NCBI Taxonomy" id="31234"/>
    <lineage>
        <taxon>Eukaryota</taxon>
        <taxon>Metazoa</taxon>
        <taxon>Ecdysozoa</taxon>
        <taxon>Nematoda</taxon>
        <taxon>Chromadorea</taxon>
        <taxon>Rhabditida</taxon>
        <taxon>Rhabditina</taxon>
        <taxon>Rhabditomorpha</taxon>
        <taxon>Rhabditoidea</taxon>
        <taxon>Rhabditidae</taxon>
        <taxon>Peloderinae</taxon>
        <taxon>Caenorhabditis</taxon>
    </lineage>
</organism>
<sequence length="104" mass="11583">MAGADVEKLLKEEHIKVDDLLTDGPNNRLNLQIHTDDTTVGNTKGGKKSKYRKASRRVHRTMVITKHEDVLPVFLPIVSFCGALLLFIQSLIAIAILFTPFPSN</sequence>
<gene>
    <name evidence="1" type="ORF">FL82_15661</name>
</gene>
<feature type="non-terminal residue" evidence="1">
    <location>
        <position position="1"/>
    </location>
</feature>
<evidence type="ECO:0000313" key="1">
    <source>
        <dbReference type="EMBL" id="OZF83768.1"/>
    </source>
</evidence>
<comment type="caution">
    <text evidence="1">The sequence shown here is derived from an EMBL/GenBank/DDBJ whole genome shotgun (WGS) entry which is preliminary data.</text>
</comment>
<dbReference type="STRING" id="31234.E3LVN4"/>
<name>A0A260ZDL1_CAERE</name>
<evidence type="ECO:0000313" key="2">
    <source>
        <dbReference type="Proteomes" id="UP000216624"/>
    </source>
</evidence>
<dbReference type="eggNOG" id="ENOG502QZER">
    <property type="taxonomic scope" value="Eukaryota"/>
</dbReference>
<dbReference type="Proteomes" id="UP000216624">
    <property type="component" value="Unassembled WGS sequence"/>
</dbReference>
<protein>
    <submittedName>
        <fullName evidence="1">Uncharacterized protein</fullName>
    </submittedName>
</protein>
<proteinExistence type="predicted"/>